<gene>
    <name evidence="1" type="ORF">AFUS01_LOCUS21569</name>
</gene>
<name>A0A8J2PDI0_9HEXA</name>
<evidence type="ECO:0000313" key="2">
    <source>
        <dbReference type="Proteomes" id="UP000708208"/>
    </source>
</evidence>
<accession>A0A8J2PDI0</accession>
<dbReference type="EMBL" id="CAJVCH010242955">
    <property type="protein sequence ID" value="CAG7733101.1"/>
    <property type="molecule type" value="Genomic_DNA"/>
</dbReference>
<proteinExistence type="predicted"/>
<evidence type="ECO:0000313" key="1">
    <source>
        <dbReference type="EMBL" id="CAG7733101.1"/>
    </source>
</evidence>
<comment type="caution">
    <text evidence="1">The sequence shown here is derived from an EMBL/GenBank/DDBJ whole genome shotgun (WGS) entry which is preliminary data.</text>
</comment>
<sequence>NARSHYLNNNKNSTETCPEAPIAVTFCLCFCNQFHCGLYRSMKRTFGTLKVSRMLFQKNF</sequence>
<organism evidence="1 2">
    <name type="scientific">Allacma fusca</name>
    <dbReference type="NCBI Taxonomy" id="39272"/>
    <lineage>
        <taxon>Eukaryota</taxon>
        <taxon>Metazoa</taxon>
        <taxon>Ecdysozoa</taxon>
        <taxon>Arthropoda</taxon>
        <taxon>Hexapoda</taxon>
        <taxon>Collembola</taxon>
        <taxon>Symphypleona</taxon>
        <taxon>Sminthuridae</taxon>
        <taxon>Allacma</taxon>
    </lineage>
</organism>
<dbReference type="Proteomes" id="UP000708208">
    <property type="component" value="Unassembled WGS sequence"/>
</dbReference>
<protein>
    <submittedName>
        <fullName evidence="1">Uncharacterized protein</fullName>
    </submittedName>
</protein>
<keyword evidence="2" id="KW-1185">Reference proteome</keyword>
<feature type="non-terminal residue" evidence="1">
    <location>
        <position position="1"/>
    </location>
</feature>
<dbReference type="AlphaFoldDB" id="A0A8J2PDI0"/>
<reference evidence="1" key="1">
    <citation type="submission" date="2021-06" db="EMBL/GenBank/DDBJ databases">
        <authorList>
            <person name="Hodson N. C."/>
            <person name="Mongue J. A."/>
            <person name="Jaron S. K."/>
        </authorList>
    </citation>
    <scope>NUCLEOTIDE SEQUENCE</scope>
</reference>